<evidence type="ECO:0000259" key="6">
    <source>
        <dbReference type="PROSITE" id="PS50011"/>
    </source>
</evidence>
<dbReference type="InterPro" id="IPR011009">
    <property type="entry name" value="Kinase-like_dom_sf"/>
</dbReference>
<name>A0A2G1WD81_9BACT</name>
<dbReference type="PROSITE" id="PS00108">
    <property type="entry name" value="PROTEIN_KINASE_ST"/>
    <property type="match status" value="1"/>
</dbReference>
<dbReference type="Pfam" id="PF00069">
    <property type="entry name" value="Pkinase"/>
    <property type="match status" value="1"/>
</dbReference>
<keyword evidence="2" id="KW-0808">Transferase</keyword>
<dbReference type="InterPro" id="IPR000719">
    <property type="entry name" value="Prot_kinase_dom"/>
</dbReference>
<evidence type="ECO:0000256" key="5">
    <source>
        <dbReference type="ARBA" id="ARBA00022840"/>
    </source>
</evidence>
<keyword evidence="5" id="KW-0067">ATP-binding</keyword>
<dbReference type="PROSITE" id="PS50011">
    <property type="entry name" value="PROTEIN_KINASE_DOM"/>
    <property type="match status" value="1"/>
</dbReference>
<organism evidence="7 8">
    <name type="scientific">Rhodopirellula bahusiensis</name>
    <dbReference type="NCBI Taxonomy" id="2014065"/>
    <lineage>
        <taxon>Bacteria</taxon>
        <taxon>Pseudomonadati</taxon>
        <taxon>Planctomycetota</taxon>
        <taxon>Planctomycetia</taxon>
        <taxon>Pirellulales</taxon>
        <taxon>Pirellulaceae</taxon>
        <taxon>Rhodopirellula</taxon>
    </lineage>
</organism>
<sequence>MPNRPIRYRGAELPVIERFRIGGRTYLAVAKIGSSGRRAFQVFDPSAKQMRALHILPTSSGGVDRVRTLQRLTRGDNEILQILECHQDGDSVHVVVPWIDGFNLRSVLNGIRDHNRHRIAAPEAVRLVRGVAHALRHLHRHKQIVHGDIKPANLILTKRTSLVLIDYGNAWTVERTTRREEGDGTSGVYSAPELLGGQRRVDFRADCFSLGVVLYEMLTSRIPYDGYGGKVGMLPDSVQSRSRLVPPSEISPERDKIPKRIWKTVDDLLDRSLAIKPDDRFETSSQWLETWNAVMAEIRHTTRHGPTPSLVSRLTDWIQHRMK</sequence>
<dbReference type="SMART" id="SM00220">
    <property type="entry name" value="S_TKc"/>
    <property type="match status" value="1"/>
</dbReference>
<evidence type="ECO:0000313" key="8">
    <source>
        <dbReference type="Proteomes" id="UP000225740"/>
    </source>
</evidence>
<dbReference type="EMBL" id="NIZW01000001">
    <property type="protein sequence ID" value="PHQ36978.1"/>
    <property type="molecule type" value="Genomic_DNA"/>
</dbReference>
<accession>A0A2G1WD81</accession>
<dbReference type="GO" id="GO:0004674">
    <property type="term" value="F:protein serine/threonine kinase activity"/>
    <property type="evidence" value="ECO:0007669"/>
    <property type="project" value="UniProtKB-KW"/>
</dbReference>
<feature type="domain" description="Protein kinase" evidence="6">
    <location>
        <begin position="13"/>
        <end position="295"/>
    </location>
</feature>
<evidence type="ECO:0000256" key="3">
    <source>
        <dbReference type="ARBA" id="ARBA00022741"/>
    </source>
</evidence>
<keyword evidence="3" id="KW-0547">Nucleotide-binding</keyword>
<dbReference type="GO" id="GO:0005524">
    <property type="term" value="F:ATP binding"/>
    <property type="evidence" value="ECO:0007669"/>
    <property type="project" value="UniProtKB-KW"/>
</dbReference>
<dbReference type="AlphaFoldDB" id="A0A2G1WD81"/>
<dbReference type="SUPFAM" id="SSF56112">
    <property type="entry name" value="Protein kinase-like (PK-like)"/>
    <property type="match status" value="1"/>
</dbReference>
<dbReference type="OrthoDB" id="240702at2"/>
<dbReference type="Proteomes" id="UP000225740">
    <property type="component" value="Unassembled WGS sequence"/>
</dbReference>
<evidence type="ECO:0000256" key="1">
    <source>
        <dbReference type="ARBA" id="ARBA00022527"/>
    </source>
</evidence>
<dbReference type="Gene3D" id="1.10.510.10">
    <property type="entry name" value="Transferase(Phosphotransferase) domain 1"/>
    <property type="match status" value="1"/>
</dbReference>
<dbReference type="RefSeq" id="WP_099258680.1">
    <property type="nucleotide sequence ID" value="NZ_NIZW01000001.1"/>
</dbReference>
<reference evidence="7 8" key="1">
    <citation type="submission" date="2017-06" db="EMBL/GenBank/DDBJ databases">
        <title>Description of Rhodopirellula bahusiensis sp. nov.</title>
        <authorList>
            <person name="Kizina J."/>
            <person name="Harder J."/>
        </authorList>
    </citation>
    <scope>NUCLEOTIDE SEQUENCE [LARGE SCALE GENOMIC DNA]</scope>
    <source>
        <strain evidence="7 8">SWK21</strain>
    </source>
</reference>
<dbReference type="PANTHER" id="PTHR24345:SF0">
    <property type="entry name" value="CELL CYCLE SERINE_THREONINE-PROTEIN KINASE CDC5_MSD2"/>
    <property type="match status" value="1"/>
</dbReference>
<evidence type="ECO:0000256" key="4">
    <source>
        <dbReference type="ARBA" id="ARBA00022777"/>
    </source>
</evidence>
<keyword evidence="8" id="KW-1185">Reference proteome</keyword>
<dbReference type="CDD" id="cd14014">
    <property type="entry name" value="STKc_PknB_like"/>
    <property type="match status" value="1"/>
</dbReference>
<dbReference type="InterPro" id="IPR008271">
    <property type="entry name" value="Ser/Thr_kinase_AS"/>
</dbReference>
<keyword evidence="1" id="KW-0723">Serine/threonine-protein kinase</keyword>
<keyword evidence="4" id="KW-0418">Kinase</keyword>
<dbReference type="PANTHER" id="PTHR24345">
    <property type="entry name" value="SERINE/THREONINE-PROTEIN KINASE PLK"/>
    <property type="match status" value="1"/>
</dbReference>
<comment type="caution">
    <text evidence="7">The sequence shown here is derived from an EMBL/GenBank/DDBJ whole genome shotgun (WGS) entry which is preliminary data.</text>
</comment>
<gene>
    <name evidence="7" type="ORF">CEE69_00960</name>
</gene>
<proteinExistence type="predicted"/>
<evidence type="ECO:0000256" key="2">
    <source>
        <dbReference type="ARBA" id="ARBA00022679"/>
    </source>
</evidence>
<evidence type="ECO:0000313" key="7">
    <source>
        <dbReference type="EMBL" id="PHQ36978.1"/>
    </source>
</evidence>
<protein>
    <recommendedName>
        <fullName evidence="6">Protein kinase domain-containing protein</fullName>
    </recommendedName>
</protein>
<dbReference type="GeneID" id="95642131"/>